<dbReference type="EMBL" id="CP015054">
    <property type="protein sequence ID" value="QGN13376.1"/>
    <property type="molecule type" value="Genomic_DNA"/>
</dbReference>
<evidence type="ECO:0000256" key="2">
    <source>
        <dbReference type="SAM" id="SignalP"/>
    </source>
</evidence>
<reference evidence="3 4" key="2">
    <citation type="submission" date="2019-11" db="EMBL/GenBank/DDBJ databases">
        <authorList>
            <person name="Lu H."/>
        </authorList>
    </citation>
    <scope>NUCLEOTIDE SEQUENCE [LARGE SCALE GENOMIC DNA]</scope>
    <source>
        <strain evidence="3 4">FIM1</strain>
    </source>
</reference>
<evidence type="ECO:0000256" key="1">
    <source>
        <dbReference type="SAM" id="MobiDB-lite"/>
    </source>
</evidence>
<keyword evidence="2" id="KW-0732">Signal</keyword>
<evidence type="ECO:0000313" key="3">
    <source>
        <dbReference type="EMBL" id="QGN13376.1"/>
    </source>
</evidence>
<dbReference type="Proteomes" id="UP000422736">
    <property type="component" value="Chromosome 1"/>
</dbReference>
<sequence>MIFPLRYCSFLLAFFLRLITAASEDFTLKLSAAGTKVDGFNIYVDDQHRIVLSKSGQSMSGAIQDDGTLKLNNGETVGIGKNYLSTEALSSSFIIAEPWTIVGGKLKLYDGDFHSIYSGTDDIYVLGSKNAAMGRSDVIVVSIVPVDSNGNVIADFSATTSSSSAASSTAAKTSSFLSSTTSASISSNTVDGGIPSSSSTPSVSSFSSASPSESSISSISPSVTIASVTSSVPISTTLESSTSQKDLNSESFSYSNDFQTTSLKEGSSASESTTGHIATSISVSSSNQTTATVESLYSGAASHTRATLSLLFLLLGGFV</sequence>
<evidence type="ECO:0000313" key="4">
    <source>
        <dbReference type="Proteomes" id="UP000422736"/>
    </source>
</evidence>
<organism evidence="3 4">
    <name type="scientific">Kluyveromyces marxianus</name>
    <name type="common">Yeast</name>
    <name type="synonym">Candida kefyr</name>
    <dbReference type="NCBI Taxonomy" id="4911"/>
    <lineage>
        <taxon>Eukaryota</taxon>
        <taxon>Fungi</taxon>
        <taxon>Dikarya</taxon>
        <taxon>Ascomycota</taxon>
        <taxon>Saccharomycotina</taxon>
        <taxon>Saccharomycetes</taxon>
        <taxon>Saccharomycetales</taxon>
        <taxon>Saccharomycetaceae</taxon>
        <taxon>Kluyveromyces</taxon>
    </lineage>
</organism>
<keyword evidence="4" id="KW-1185">Reference proteome</keyword>
<proteinExistence type="predicted"/>
<feature type="signal peptide" evidence="2">
    <location>
        <begin position="1"/>
        <end position="21"/>
    </location>
</feature>
<accession>A0ABX6EMT2</accession>
<reference evidence="3 4" key="1">
    <citation type="submission" date="2016-03" db="EMBL/GenBank/DDBJ databases">
        <title>How can Kluyveromyces marxianus grow so fast - potential evolutionary course in Saccharomyces Complex revealed by comparative genomics.</title>
        <authorList>
            <person name="Mo W."/>
            <person name="Lu W."/>
            <person name="Yang X."/>
            <person name="Qi J."/>
            <person name="Lv H."/>
        </authorList>
    </citation>
    <scope>NUCLEOTIDE SEQUENCE [LARGE SCALE GENOMIC DNA]</scope>
    <source>
        <strain evidence="3 4">FIM1</strain>
    </source>
</reference>
<protein>
    <submittedName>
        <fullName evidence="3">Protein CWP1</fullName>
    </submittedName>
</protein>
<name>A0ABX6EMT2_KLUMA</name>
<feature type="compositionally biased region" description="Low complexity" evidence="1">
    <location>
        <begin position="194"/>
        <end position="217"/>
    </location>
</feature>
<gene>
    <name evidence="3" type="primary">CWP1</name>
    <name evidence="3" type="ORF">FIM1_13</name>
</gene>
<feature type="region of interest" description="Disordered" evidence="1">
    <location>
        <begin position="183"/>
        <end position="217"/>
    </location>
</feature>
<feature type="chain" id="PRO_5045972845" evidence="2">
    <location>
        <begin position="22"/>
        <end position="319"/>
    </location>
</feature>